<gene>
    <name evidence="1" type="ORF">AFUS01_LOCUS2688</name>
</gene>
<dbReference type="EMBL" id="CAJVCH010015537">
    <property type="protein sequence ID" value="CAG7679463.1"/>
    <property type="molecule type" value="Genomic_DNA"/>
</dbReference>
<keyword evidence="2" id="KW-1185">Reference proteome</keyword>
<protein>
    <submittedName>
        <fullName evidence="1">Uncharacterized protein</fullName>
    </submittedName>
</protein>
<accession>A0A8J2JFI7</accession>
<proteinExistence type="predicted"/>
<comment type="caution">
    <text evidence="1">The sequence shown here is derived from an EMBL/GenBank/DDBJ whole genome shotgun (WGS) entry which is preliminary data.</text>
</comment>
<dbReference type="AlphaFoldDB" id="A0A8J2JFI7"/>
<sequence>MAFPGLCRWTAHKCSRICCRSSFPLNGLLLSQQRSFSLEGTNGIKFLGSSSSRGRTGCRHVLKRKSSEKLLIARVYSSATGDVKDASSSSAEDNYDQSNLNTPEACTLYLSEEDLETLTNGNPEMIKKVRHIQMEHEVFMQEGELVPSMPIPLERWEDLLSKANIHQRKQYYYFLYDLEIVKERKKLSKKLFREQQEECRNSLPTKSAWEMDEHRMVYGICGNTLFLQLRHTTEHSFYENRLIQAMKFGPAIVIDCGYDHCMDTRESRAQIWRSIWIEGYHHCIILLMFSMRSCKITRFRPILYGQGQKGRHTYEKASTGSVS</sequence>
<evidence type="ECO:0000313" key="1">
    <source>
        <dbReference type="EMBL" id="CAG7679463.1"/>
    </source>
</evidence>
<evidence type="ECO:0000313" key="2">
    <source>
        <dbReference type="Proteomes" id="UP000708208"/>
    </source>
</evidence>
<name>A0A8J2JFI7_9HEXA</name>
<dbReference type="Proteomes" id="UP000708208">
    <property type="component" value="Unassembled WGS sequence"/>
</dbReference>
<organism evidence="1 2">
    <name type="scientific">Allacma fusca</name>
    <dbReference type="NCBI Taxonomy" id="39272"/>
    <lineage>
        <taxon>Eukaryota</taxon>
        <taxon>Metazoa</taxon>
        <taxon>Ecdysozoa</taxon>
        <taxon>Arthropoda</taxon>
        <taxon>Hexapoda</taxon>
        <taxon>Collembola</taxon>
        <taxon>Symphypleona</taxon>
        <taxon>Sminthuridae</taxon>
        <taxon>Allacma</taxon>
    </lineage>
</organism>
<reference evidence="1" key="1">
    <citation type="submission" date="2021-06" db="EMBL/GenBank/DDBJ databases">
        <authorList>
            <person name="Hodson N. C."/>
            <person name="Mongue J. A."/>
            <person name="Jaron S. K."/>
        </authorList>
    </citation>
    <scope>NUCLEOTIDE SEQUENCE</scope>
</reference>